<dbReference type="PANTHER" id="PTHR25462">
    <property type="entry name" value="BONUS, ISOFORM C-RELATED"/>
    <property type="match status" value="1"/>
</dbReference>
<dbReference type="Gene3D" id="3.30.160.60">
    <property type="entry name" value="Classic Zinc Finger"/>
    <property type="match status" value="1"/>
</dbReference>
<dbReference type="SUPFAM" id="SSF57845">
    <property type="entry name" value="B-box zinc-binding domain"/>
    <property type="match status" value="1"/>
</dbReference>
<sequence>MRAISKDTRKTMYCDICGPKGVASSRCLECEENMCQTCCNVHEKSKLSRHHRISDLGTLDPEMKGRIRQRIFCNQHLEEEVKLFCKDCKTLICVLCKAIKHENHTSETVSDAAAEVKKNIQIKMHQCSDKLRRITDSEREAEALDKKINDAERKEIKALEDQRLQLINVIEEEVSKMKDKIQNVYKDIRQQNAALKSCMKEELKKCFTANDNARQIIDQGTHIDVIKTGSDLEQLLYTAMADIVNKPMTRMDKDLFSPAEIKVREIISLIGMIRDSTEISM</sequence>
<evidence type="ECO:0000313" key="5">
    <source>
        <dbReference type="Proteomes" id="UP001634394"/>
    </source>
</evidence>
<reference evidence="4 5" key="1">
    <citation type="submission" date="2024-11" db="EMBL/GenBank/DDBJ databases">
        <title>Chromosome-level genome assembly of the freshwater bivalve Anodonta woodiana.</title>
        <authorList>
            <person name="Chen X."/>
        </authorList>
    </citation>
    <scope>NUCLEOTIDE SEQUENCE [LARGE SCALE GENOMIC DNA]</scope>
    <source>
        <strain evidence="4">MN2024</strain>
        <tissue evidence="4">Gills</tissue>
    </source>
</reference>
<dbReference type="AlphaFoldDB" id="A0ABD3XZ79"/>
<evidence type="ECO:0000313" key="4">
    <source>
        <dbReference type="EMBL" id="KAL3890303.1"/>
    </source>
</evidence>
<evidence type="ECO:0000256" key="2">
    <source>
        <dbReference type="SAM" id="Coils"/>
    </source>
</evidence>
<name>A0ABD3XZ79_SINWO</name>
<dbReference type="SMART" id="SM00336">
    <property type="entry name" value="BBOX"/>
    <property type="match status" value="2"/>
</dbReference>
<evidence type="ECO:0000259" key="3">
    <source>
        <dbReference type="PROSITE" id="PS50119"/>
    </source>
</evidence>
<dbReference type="EMBL" id="JBJQND010000001">
    <property type="protein sequence ID" value="KAL3890303.1"/>
    <property type="molecule type" value="Genomic_DNA"/>
</dbReference>
<accession>A0ABD3XZ79</accession>
<dbReference type="PROSITE" id="PS50119">
    <property type="entry name" value="ZF_BBOX"/>
    <property type="match status" value="2"/>
</dbReference>
<dbReference type="InterPro" id="IPR000315">
    <property type="entry name" value="Znf_B-box"/>
</dbReference>
<feature type="non-terminal residue" evidence="4">
    <location>
        <position position="281"/>
    </location>
</feature>
<dbReference type="PANTHER" id="PTHR25462:SF291">
    <property type="entry name" value="E3 UBIQUITIN-PROTEIN LIGASE TRIM45"/>
    <property type="match status" value="1"/>
</dbReference>
<dbReference type="Proteomes" id="UP001634394">
    <property type="component" value="Unassembled WGS sequence"/>
</dbReference>
<keyword evidence="1" id="KW-0862">Zinc</keyword>
<protein>
    <recommendedName>
        <fullName evidence="3">B box-type domain-containing protein</fullName>
    </recommendedName>
</protein>
<keyword evidence="2" id="KW-0175">Coiled coil</keyword>
<proteinExistence type="predicted"/>
<feature type="coiled-coil region" evidence="2">
    <location>
        <begin position="134"/>
        <end position="187"/>
    </location>
</feature>
<dbReference type="Pfam" id="PF00643">
    <property type="entry name" value="zf-B_box"/>
    <property type="match status" value="1"/>
</dbReference>
<keyword evidence="1" id="KW-0863">Zinc-finger</keyword>
<feature type="domain" description="B box-type" evidence="3">
    <location>
        <begin position="9"/>
        <end position="56"/>
    </location>
</feature>
<dbReference type="InterPro" id="IPR047153">
    <property type="entry name" value="TRIM45/56/19-like"/>
</dbReference>
<dbReference type="CDD" id="cd19756">
    <property type="entry name" value="Bbox2"/>
    <property type="match status" value="1"/>
</dbReference>
<gene>
    <name evidence="4" type="ORF">ACJMK2_002588</name>
</gene>
<evidence type="ECO:0000256" key="1">
    <source>
        <dbReference type="PROSITE-ProRule" id="PRU00024"/>
    </source>
</evidence>
<comment type="caution">
    <text evidence="4">The sequence shown here is derived from an EMBL/GenBank/DDBJ whole genome shotgun (WGS) entry which is preliminary data.</text>
</comment>
<organism evidence="4 5">
    <name type="scientific">Sinanodonta woodiana</name>
    <name type="common">Chinese pond mussel</name>
    <name type="synonym">Anodonta woodiana</name>
    <dbReference type="NCBI Taxonomy" id="1069815"/>
    <lineage>
        <taxon>Eukaryota</taxon>
        <taxon>Metazoa</taxon>
        <taxon>Spiralia</taxon>
        <taxon>Lophotrochozoa</taxon>
        <taxon>Mollusca</taxon>
        <taxon>Bivalvia</taxon>
        <taxon>Autobranchia</taxon>
        <taxon>Heteroconchia</taxon>
        <taxon>Palaeoheterodonta</taxon>
        <taxon>Unionida</taxon>
        <taxon>Unionoidea</taxon>
        <taxon>Unionidae</taxon>
        <taxon>Unioninae</taxon>
        <taxon>Sinanodonta</taxon>
    </lineage>
</organism>
<dbReference type="CDD" id="cd19757">
    <property type="entry name" value="Bbox1"/>
    <property type="match status" value="1"/>
</dbReference>
<dbReference type="Gene3D" id="4.10.830.40">
    <property type="match status" value="1"/>
</dbReference>
<keyword evidence="5" id="KW-1185">Reference proteome</keyword>
<keyword evidence="1" id="KW-0479">Metal-binding</keyword>
<dbReference type="GO" id="GO:0008270">
    <property type="term" value="F:zinc ion binding"/>
    <property type="evidence" value="ECO:0007669"/>
    <property type="project" value="UniProtKB-KW"/>
</dbReference>
<feature type="domain" description="B box-type" evidence="3">
    <location>
        <begin position="68"/>
        <end position="109"/>
    </location>
</feature>